<gene>
    <name evidence="8" type="ordered locus">Igni_0803</name>
</gene>
<dbReference type="AlphaFoldDB" id="A8AAN3"/>
<dbReference type="STRING" id="453591.Igni_0803"/>
<evidence type="ECO:0000256" key="7">
    <source>
        <dbReference type="SAM" id="Phobius"/>
    </source>
</evidence>
<feature type="transmembrane region" description="Helical" evidence="7">
    <location>
        <begin position="228"/>
        <end position="256"/>
    </location>
</feature>
<evidence type="ECO:0000256" key="4">
    <source>
        <dbReference type="ARBA" id="ARBA00022692"/>
    </source>
</evidence>
<keyword evidence="9" id="KW-1185">Reference proteome</keyword>
<name>A8AAN3_IGNH4</name>
<organism evidence="8 9">
    <name type="scientific">Ignicoccus hospitalis (strain KIN4/I / DSM 18386 / JCM 14125)</name>
    <dbReference type="NCBI Taxonomy" id="453591"/>
    <lineage>
        <taxon>Archaea</taxon>
        <taxon>Thermoproteota</taxon>
        <taxon>Thermoprotei</taxon>
        <taxon>Desulfurococcales</taxon>
        <taxon>Desulfurococcaceae</taxon>
        <taxon>Ignicoccus</taxon>
    </lineage>
</organism>
<dbReference type="HOGENOM" id="CLU_887417_0_0_2"/>
<dbReference type="GO" id="GO:0005886">
    <property type="term" value="C:plasma membrane"/>
    <property type="evidence" value="ECO:0007669"/>
    <property type="project" value="UniProtKB-SubCell"/>
</dbReference>
<feature type="transmembrane region" description="Helical" evidence="7">
    <location>
        <begin position="47"/>
        <end position="70"/>
    </location>
</feature>
<dbReference type="Pfam" id="PF03916">
    <property type="entry name" value="NrfD"/>
    <property type="match status" value="1"/>
</dbReference>
<dbReference type="EMBL" id="CP000816">
    <property type="protein sequence ID" value="ABU81985.1"/>
    <property type="molecule type" value="Genomic_DNA"/>
</dbReference>
<dbReference type="RefSeq" id="WP_012122949.1">
    <property type="nucleotide sequence ID" value="NC_009776.1"/>
</dbReference>
<dbReference type="PANTHER" id="PTHR34856">
    <property type="entry name" value="PROTEIN NRFD"/>
    <property type="match status" value="1"/>
</dbReference>
<dbReference type="OrthoDB" id="387438at2157"/>
<comment type="subcellular location">
    <subcellularLocation>
        <location evidence="1">Cell membrane</location>
        <topology evidence="1">Multi-pass membrane protein</topology>
    </subcellularLocation>
</comment>
<dbReference type="Proteomes" id="UP000000262">
    <property type="component" value="Chromosome"/>
</dbReference>
<reference evidence="8 9" key="1">
    <citation type="journal article" date="2008" name="Genome Biol.">
        <title>A genomic analysis of the archaeal system Ignicoccus hospitalis-Nanoarchaeum equitans.</title>
        <authorList>
            <person name="Podar M."/>
            <person name="Anderson I."/>
            <person name="Makarova K.S."/>
            <person name="Elkins J.G."/>
            <person name="Ivanova N."/>
            <person name="Wall M.A."/>
            <person name="Lykidis A."/>
            <person name="Mavromatis K."/>
            <person name="Sun H."/>
            <person name="Hudson M.E."/>
            <person name="Chen W."/>
            <person name="Deciu C."/>
            <person name="Hutchison D."/>
            <person name="Eads J.R."/>
            <person name="Anderson A."/>
            <person name="Fernandes F."/>
            <person name="Szeto E."/>
            <person name="Lapidus A."/>
            <person name="Kyrpides N.C."/>
            <person name="Saier M.H.Jr."/>
            <person name="Richardson P.M."/>
            <person name="Rachel R."/>
            <person name="Huber H."/>
            <person name="Eisen J.A."/>
            <person name="Koonin E.V."/>
            <person name="Keller M."/>
            <person name="Stetter K.O."/>
        </authorList>
    </citation>
    <scope>NUCLEOTIDE SEQUENCE [LARGE SCALE GENOMIC DNA]</scope>
    <source>
        <strain evidence="9">KIN4/I / DSM 18386 / JCM 14125</strain>
    </source>
</reference>
<comment type="similarity">
    <text evidence="2">Belongs to the NrfD family.</text>
</comment>
<evidence type="ECO:0000313" key="9">
    <source>
        <dbReference type="Proteomes" id="UP000000262"/>
    </source>
</evidence>
<keyword evidence="3" id="KW-1003">Cell membrane</keyword>
<accession>A8AAN3</accession>
<dbReference type="InterPro" id="IPR052049">
    <property type="entry name" value="Electron_transfer_protein"/>
</dbReference>
<feature type="transmembrane region" description="Helical" evidence="7">
    <location>
        <begin position="181"/>
        <end position="207"/>
    </location>
</feature>
<feature type="transmembrane region" description="Helical" evidence="7">
    <location>
        <begin position="291"/>
        <end position="311"/>
    </location>
</feature>
<feature type="transmembrane region" description="Helical" evidence="7">
    <location>
        <begin position="141"/>
        <end position="161"/>
    </location>
</feature>
<protein>
    <submittedName>
        <fullName evidence="8">Uncharacterized protein</fullName>
    </submittedName>
</protein>
<dbReference type="KEGG" id="iho:Igni_0803"/>
<keyword evidence="4 7" id="KW-0812">Transmembrane</keyword>
<evidence type="ECO:0000313" key="8">
    <source>
        <dbReference type="EMBL" id="ABU81985.1"/>
    </source>
</evidence>
<evidence type="ECO:0000256" key="3">
    <source>
        <dbReference type="ARBA" id="ARBA00022475"/>
    </source>
</evidence>
<evidence type="ECO:0000256" key="5">
    <source>
        <dbReference type="ARBA" id="ARBA00022989"/>
    </source>
</evidence>
<sequence>MVIVAVSFLILACAGALAFVKYWRELLANEEGMVERSKIAWKFLVPAYSFFATLAAGAAIAAGLAGLGVIRAEPQPLAFLALASLVPAWALVVADLGAPERAINILTSFNKTSRIAWNVAFYVLLALSILWLLLAPSPEAALLAIASAILLETNFGMAFGTSKVPGWQGSAKAAEFAAATFLAMGIWLTRGDIILVSVISLLLLDFWELYFVKSFERLEVPLKYVAPYYALLALAAVVSLANPVAGAALAFIGLFANKALSAEWPQRLRLSLPPYSYAFSQEAAFVERPEVMVTLAAFLIWIALLLLKVLIYG</sequence>
<feature type="transmembrane region" description="Helical" evidence="7">
    <location>
        <begin position="114"/>
        <end position="134"/>
    </location>
</feature>
<proteinExistence type="inferred from homology"/>
<evidence type="ECO:0000256" key="6">
    <source>
        <dbReference type="ARBA" id="ARBA00023136"/>
    </source>
</evidence>
<keyword evidence="6 7" id="KW-0472">Membrane</keyword>
<dbReference type="Gene3D" id="1.20.1630.10">
    <property type="entry name" value="Formate dehydrogenase/DMSO reductase domain"/>
    <property type="match status" value="1"/>
</dbReference>
<evidence type="ECO:0000256" key="2">
    <source>
        <dbReference type="ARBA" id="ARBA00008929"/>
    </source>
</evidence>
<dbReference type="GeneID" id="5562654"/>
<keyword evidence="5 7" id="KW-1133">Transmembrane helix</keyword>
<dbReference type="InterPro" id="IPR005614">
    <property type="entry name" value="NrfD-like"/>
</dbReference>
<feature type="transmembrane region" description="Helical" evidence="7">
    <location>
        <begin position="77"/>
        <end position="94"/>
    </location>
</feature>
<dbReference type="eggNOG" id="arCOG02026">
    <property type="taxonomic scope" value="Archaea"/>
</dbReference>
<evidence type="ECO:0000256" key="1">
    <source>
        <dbReference type="ARBA" id="ARBA00004651"/>
    </source>
</evidence>
<dbReference type="PANTHER" id="PTHR34856:SF2">
    <property type="entry name" value="PROTEIN NRFD"/>
    <property type="match status" value="1"/>
</dbReference>